<dbReference type="EMBL" id="WOWP01000013">
    <property type="protein sequence ID" value="MUV02919.1"/>
    <property type="molecule type" value="Genomic_DNA"/>
</dbReference>
<keyword evidence="3" id="KW-1185">Reference proteome</keyword>
<keyword evidence="1" id="KW-0472">Membrane</keyword>
<evidence type="ECO:0000313" key="2">
    <source>
        <dbReference type="EMBL" id="MUV02919.1"/>
    </source>
</evidence>
<comment type="caution">
    <text evidence="2">The sequence shown here is derived from an EMBL/GenBank/DDBJ whole genome shotgun (WGS) entry which is preliminary data.</text>
</comment>
<gene>
    <name evidence="2" type="ORF">GN157_04280</name>
</gene>
<proteinExistence type="predicted"/>
<reference evidence="2 3" key="1">
    <citation type="submission" date="2019-12" db="EMBL/GenBank/DDBJ databases">
        <authorList>
            <person name="Sun J.-Q."/>
        </authorList>
    </citation>
    <scope>NUCLEOTIDE SEQUENCE [LARGE SCALE GENOMIC DNA]</scope>
    <source>
        <strain evidence="2 3">JCM 17928</strain>
    </source>
</reference>
<organism evidence="2 3">
    <name type="scientific">Flavobacterium rakeshii</name>
    <dbReference type="NCBI Taxonomy" id="1038845"/>
    <lineage>
        <taxon>Bacteria</taxon>
        <taxon>Pseudomonadati</taxon>
        <taxon>Bacteroidota</taxon>
        <taxon>Flavobacteriia</taxon>
        <taxon>Flavobacteriales</taxon>
        <taxon>Flavobacteriaceae</taxon>
        <taxon>Flavobacterium</taxon>
    </lineage>
</organism>
<dbReference type="Proteomes" id="UP000433945">
    <property type="component" value="Unassembled WGS sequence"/>
</dbReference>
<sequence length="115" mass="13137">MRVNFVKSVLGLLFSLLFSYALYSFSNISIEEKNLLSLGGFLTSFFIMLFLIALRFDSPRTTINARFTSAFFLGGTMLTHIILAFTGLTQQIYITVIGFIMLFYIFILYSVARVR</sequence>
<evidence type="ECO:0000256" key="1">
    <source>
        <dbReference type="SAM" id="Phobius"/>
    </source>
</evidence>
<feature type="transmembrane region" description="Helical" evidence="1">
    <location>
        <begin position="34"/>
        <end position="54"/>
    </location>
</feature>
<keyword evidence="1" id="KW-0812">Transmembrane</keyword>
<dbReference type="AlphaFoldDB" id="A0A6N8H8J4"/>
<feature type="transmembrane region" description="Helical" evidence="1">
    <location>
        <begin position="66"/>
        <end position="86"/>
    </location>
</feature>
<dbReference type="RefSeq" id="WP_157481876.1">
    <property type="nucleotide sequence ID" value="NZ_WOWP01000013.1"/>
</dbReference>
<name>A0A6N8H8J4_9FLAO</name>
<accession>A0A6N8H8J4</accession>
<evidence type="ECO:0000313" key="3">
    <source>
        <dbReference type="Proteomes" id="UP000433945"/>
    </source>
</evidence>
<protein>
    <submittedName>
        <fullName evidence="2">Uncharacterized protein</fullName>
    </submittedName>
</protein>
<feature type="transmembrane region" description="Helical" evidence="1">
    <location>
        <begin position="92"/>
        <end position="112"/>
    </location>
</feature>
<keyword evidence="1" id="KW-1133">Transmembrane helix</keyword>